<evidence type="ECO:0000313" key="1">
    <source>
        <dbReference type="EMBL" id="GAA3695122.1"/>
    </source>
</evidence>
<comment type="caution">
    <text evidence="1">The sequence shown here is derived from an EMBL/GenBank/DDBJ whole genome shotgun (WGS) entry which is preliminary data.</text>
</comment>
<proteinExistence type="predicted"/>
<dbReference type="Gene3D" id="1.25.40.10">
    <property type="entry name" value="Tetratricopeptide repeat domain"/>
    <property type="match status" value="1"/>
</dbReference>
<evidence type="ECO:0000313" key="2">
    <source>
        <dbReference type="Proteomes" id="UP001500902"/>
    </source>
</evidence>
<sequence length="71" mass="7699">MFEETFAGRQRLLGAVHPDMLSSRNDVARVLATTGGEGPPERQLSAITLLSQKSMINFADLSRTGKPQSPN</sequence>
<reference evidence="2" key="1">
    <citation type="journal article" date="2019" name="Int. J. Syst. Evol. Microbiol.">
        <title>The Global Catalogue of Microorganisms (GCM) 10K type strain sequencing project: providing services to taxonomists for standard genome sequencing and annotation.</title>
        <authorList>
            <consortium name="The Broad Institute Genomics Platform"/>
            <consortium name="The Broad Institute Genome Sequencing Center for Infectious Disease"/>
            <person name="Wu L."/>
            <person name="Ma J."/>
        </authorList>
    </citation>
    <scope>NUCLEOTIDE SEQUENCE [LARGE SCALE GENOMIC DNA]</scope>
    <source>
        <strain evidence="2">JCM 16904</strain>
    </source>
</reference>
<name>A0ABP7CV55_9ACTN</name>
<protein>
    <submittedName>
        <fullName evidence="1">Uncharacterized protein</fullName>
    </submittedName>
</protein>
<keyword evidence="2" id="KW-1185">Reference proteome</keyword>
<dbReference type="EMBL" id="BAAAZP010000145">
    <property type="protein sequence ID" value="GAA3695122.1"/>
    <property type="molecule type" value="Genomic_DNA"/>
</dbReference>
<gene>
    <name evidence="1" type="ORF">GCM10022224_070840</name>
</gene>
<organism evidence="1 2">
    <name type="scientific">Nonomuraea antimicrobica</name>
    <dbReference type="NCBI Taxonomy" id="561173"/>
    <lineage>
        <taxon>Bacteria</taxon>
        <taxon>Bacillati</taxon>
        <taxon>Actinomycetota</taxon>
        <taxon>Actinomycetes</taxon>
        <taxon>Streptosporangiales</taxon>
        <taxon>Streptosporangiaceae</taxon>
        <taxon>Nonomuraea</taxon>
    </lineage>
</organism>
<accession>A0ABP7CV55</accession>
<dbReference type="InterPro" id="IPR011990">
    <property type="entry name" value="TPR-like_helical_dom_sf"/>
</dbReference>
<dbReference type="Proteomes" id="UP001500902">
    <property type="component" value="Unassembled WGS sequence"/>
</dbReference>